<dbReference type="InterPro" id="IPR011014">
    <property type="entry name" value="MscS_channel_TM-2"/>
</dbReference>
<evidence type="ECO:0000256" key="2">
    <source>
        <dbReference type="SAM" id="Phobius"/>
    </source>
</evidence>
<proteinExistence type="predicted"/>
<evidence type="ECO:0000256" key="1">
    <source>
        <dbReference type="SAM" id="MobiDB-lite"/>
    </source>
</evidence>
<feature type="domain" description="Mechanosensitive ion channel MscS" evidence="3">
    <location>
        <begin position="165"/>
        <end position="217"/>
    </location>
</feature>
<sequence>MLSTLVTDAATGPWETLAWKVTLDVLLPILGLLTLQRLIDLAAERSNHPHLPQAIGMLAGSVSARLVPLDAALQTLLQVAAAVFTSWFLVQLKNTILRHLLLPDAVRSGHTELERIYLPLSSLLTWAACLGCAIAVAGCLGLRLEPLLAVGGAGGIAAGFASQQVLTNMVSGVNIFLSRPFVVGDQVRFAGATELEGTVEAVEIMRTLLRTTGGTLLVDSGLAAFSEEQLEQQAAHAADTAADMTADVATAEELAARVSKVGGYDAAAAKPTAAPAGPDDHHQQQQQEPEAEAEQSPVDGVMKAVLAGITGDVDAGDEGTTDNEQQQRLPEAEPLPVSISLAQLAEDSLKLFVRCELMLPGSTAEEAVEQQTEAVLVAVSRLVKDKYQGTVLWC</sequence>
<feature type="compositionally biased region" description="Low complexity" evidence="1">
    <location>
        <begin position="266"/>
        <end position="277"/>
    </location>
</feature>
<keyword evidence="2" id="KW-0472">Membrane</keyword>
<accession>A0ABY8TWU6</accession>
<dbReference type="SUPFAM" id="SSF82861">
    <property type="entry name" value="Mechanosensitive channel protein MscS (YggB), transmembrane region"/>
    <property type="match status" value="1"/>
</dbReference>
<organism evidence="4 5">
    <name type="scientific">Tetradesmus obliquus</name>
    <name type="common">Green alga</name>
    <name type="synonym">Acutodesmus obliquus</name>
    <dbReference type="NCBI Taxonomy" id="3088"/>
    <lineage>
        <taxon>Eukaryota</taxon>
        <taxon>Viridiplantae</taxon>
        <taxon>Chlorophyta</taxon>
        <taxon>core chlorophytes</taxon>
        <taxon>Chlorophyceae</taxon>
        <taxon>CS clade</taxon>
        <taxon>Sphaeropleales</taxon>
        <taxon>Scenedesmaceae</taxon>
        <taxon>Tetradesmus</taxon>
    </lineage>
</organism>
<protein>
    <recommendedName>
        <fullName evidence="3">Mechanosensitive ion channel MscS domain-containing protein</fullName>
    </recommendedName>
</protein>
<dbReference type="EMBL" id="CP126210">
    <property type="protein sequence ID" value="WIA12211.1"/>
    <property type="molecule type" value="Genomic_DNA"/>
</dbReference>
<dbReference type="PANTHER" id="PTHR30566">
    <property type="entry name" value="YNAI-RELATED MECHANOSENSITIVE ION CHANNEL"/>
    <property type="match status" value="1"/>
</dbReference>
<feature type="transmembrane region" description="Helical" evidence="2">
    <location>
        <begin position="71"/>
        <end position="90"/>
    </location>
</feature>
<name>A0ABY8TWU6_TETOB</name>
<dbReference type="PANTHER" id="PTHR30566:SF5">
    <property type="entry name" value="MECHANOSENSITIVE ION CHANNEL PROTEIN 1, MITOCHONDRIAL-RELATED"/>
    <property type="match status" value="1"/>
</dbReference>
<feature type="transmembrane region" description="Helical" evidence="2">
    <location>
        <begin position="116"/>
        <end position="138"/>
    </location>
</feature>
<dbReference type="SUPFAM" id="SSF50182">
    <property type="entry name" value="Sm-like ribonucleoproteins"/>
    <property type="match status" value="1"/>
</dbReference>
<feature type="region of interest" description="Disordered" evidence="1">
    <location>
        <begin position="312"/>
        <end position="333"/>
    </location>
</feature>
<keyword evidence="2" id="KW-0812">Transmembrane</keyword>
<evidence type="ECO:0000259" key="3">
    <source>
        <dbReference type="Pfam" id="PF00924"/>
    </source>
</evidence>
<dbReference type="InterPro" id="IPR006685">
    <property type="entry name" value="MscS_channel_2nd"/>
</dbReference>
<keyword evidence="5" id="KW-1185">Reference proteome</keyword>
<feature type="region of interest" description="Disordered" evidence="1">
    <location>
        <begin position="266"/>
        <end position="297"/>
    </location>
</feature>
<dbReference type="Gene3D" id="1.10.287.1260">
    <property type="match status" value="1"/>
</dbReference>
<evidence type="ECO:0000313" key="4">
    <source>
        <dbReference type="EMBL" id="WIA12211.1"/>
    </source>
</evidence>
<keyword evidence="2" id="KW-1133">Transmembrane helix</keyword>
<evidence type="ECO:0000313" key="5">
    <source>
        <dbReference type="Proteomes" id="UP001244341"/>
    </source>
</evidence>
<dbReference type="Pfam" id="PF00924">
    <property type="entry name" value="MS_channel_2nd"/>
    <property type="match status" value="1"/>
</dbReference>
<dbReference type="InterPro" id="IPR010920">
    <property type="entry name" value="LSM_dom_sf"/>
</dbReference>
<reference evidence="4 5" key="1">
    <citation type="submission" date="2023-05" db="EMBL/GenBank/DDBJ databases">
        <title>A 100% complete, gapless, phased diploid assembly of the Scenedesmus obliquus UTEX 3031 genome.</title>
        <authorList>
            <person name="Biondi T.C."/>
            <person name="Hanschen E.R."/>
            <person name="Kwon T."/>
            <person name="Eng W."/>
            <person name="Kruse C.P.S."/>
            <person name="Koehler S.I."/>
            <person name="Kunde Y."/>
            <person name="Gleasner C.D."/>
            <person name="You Mak K.T."/>
            <person name="Polle J."/>
            <person name="Hovde B.T."/>
            <person name="Starkenburg S.R."/>
        </authorList>
    </citation>
    <scope>NUCLEOTIDE SEQUENCE [LARGE SCALE GENOMIC DNA]</scope>
    <source>
        <strain evidence="4 5">DOE0152z</strain>
    </source>
</reference>
<dbReference type="Proteomes" id="UP001244341">
    <property type="component" value="Chromosome 3b"/>
</dbReference>
<gene>
    <name evidence="4" type="ORF">OEZ85_012280</name>
</gene>